<protein>
    <submittedName>
        <fullName evidence="1">Uncharacterized protein</fullName>
    </submittedName>
</protein>
<dbReference type="Proteomes" id="UP000710849">
    <property type="component" value="Unassembled WGS sequence"/>
</dbReference>
<sequence>MELGWRVKSEWSDDSLDRSITLVTRRWEFSNSSCAGGNAGPKDKDPPPLSHPTCENETYYAPRVRRHGSAYQLRNTNASVN</sequence>
<proteinExistence type="predicted"/>
<gene>
    <name evidence="1" type="ORF">EAE97_008757</name>
</gene>
<evidence type="ECO:0000313" key="1">
    <source>
        <dbReference type="EMBL" id="KAF7932990.1"/>
    </source>
</evidence>
<keyword evidence="2" id="KW-1185">Reference proteome</keyword>
<organism evidence="1 2">
    <name type="scientific">Botrytis byssoidea</name>
    <dbReference type="NCBI Taxonomy" id="139641"/>
    <lineage>
        <taxon>Eukaryota</taxon>
        <taxon>Fungi</taxon>
        <taxon>Dikarya</taxon>
        <taxon>Ascomycota</taxon>
        <taxon>Pezizomycotina</taxon>
        <taxon>Leotiomycetes</taxon>
        <taxon>Helotiales</taxon>
        <taxon>Sclerotiniaceae</taxon>
        <taxon>Botrytis</taxon>
    </lineage>
</organism>
<reference evidence="1 2" key="1">
    <citation type="journal article" date="2020" name="Genome Biol. Evol.">
        <title>Comparative genomics of Sclerotiniaceae.</title>
        <authorList>
            <person name="Valero Jimenez C.A."/>
            <person name="Steentjes M."/>
            <person name="Scholten O.E."/>
            <person name="Van Kan J.A.L."/>
        </authorList>
    </citation>
    <scope>NUCLEOTIDE SEQUENCE [LARGE SCALE GENOMIC DNA]</scope>
    <source>
        <strain evidence="1 2">MUCL 94</strain>
    </source>
</reference>
<dbReference type="EMBL" id="RCSW01000019">
    <property type="protein sequence ID" value="KAF7932990.1"/>
    <property type="molecule type" value="Genomic_DNA"/>
</dbReference>
<accession>A0A9P5M147</accession>
<comment type="caution">
    <text evidence="1">The sequence shown here is derived from an EMBL/GenBank/DDBJ whole genome shotgun (WGS) entry which is preliminary data.</text>
</comment>
<dbReference type="GeneID" id="62152345"/>
<dbReference type="AlphaFoldDB" id="A0A9P5M147"/>
<name>A0A9P5M147_9HELO</name>
<dbReference type="RefSeq" id="XP_038729783.1">
    <property type="nucleotide sequence ID" value="XM_038879272.1"/>
</dbReference>
<evidence type="ECO:0000313" key="2">
    <source>
        <dbReference type="Proteomes" id="UP000710849"/>
    </source>
</evidence>